<dbReference type="GO" id="GO:0016020">
    <property type="term" value="C:membrane"/>
    <property type="evidence" value="ECO:0007669"/>
    <property type="project" value="InterPro"/>
</dbReference>
<feature type="domain" description="Histidine kinase" evidence="2">
    <location>
        <begin position="344"/>
        <end position="441"/>
    </location>
</feature>
<evidence type="ECO:0000313" key="4">
    <source>
        <dbReference type="Proteomes" id="UP000612349"/>
    </source>
</evidence>
<dbReference type="Pfam" id="PF06580">
    <property type="entry name" value="His_kinase"/>
    <property type="match status" value="1"/>
</dbReference>
<dbReference type="PROSITE" id="PS50109">
    <property type="entry name" value="HIS_KIN"/>
    <property type="match status" value="1"/>
</dbReference>
<keyword evidence="1" id="KW-1133">Transmembrane helix</keyword>
<reference evidence="3" key="2">
    <citation type="submission" date="2020-09" db="EMBL/GenBank/DDBJ databases">
        <authorList>
            <person name="Sun Q."/>
            <person name="Zhou Y."/>
        </authorList>
    </citation>
    <scope>NUCLEOTIDE SEQUENCE</scope>
    <source>
        <strain evidence="3">CGMCC 1.15360</strain>
    </source>
</reference>
<reference evidence="3" key="1">
    <citation type="journal article" date="2014" name="Int. J. Syst. Evol. Microbiol.">
        <title>Complete genome sequence of Corynebacterium casei LMG S-19264T (=DSM 44701T), isolated from a smear-ripened cheese.</title>
        <authorList>
            <consortium name="US DOE Joint Genome Institute (JGI-PGF)"/>
            <person name="Walter F."/>
            <person name="Albersmeier A."/>
            <person name="Kalinowski J."/>
            <person name="Ruckert C."/>
        </authorList>
    </citation>
    <scope>NUCLEOTIDE SEQUENCE</scope>
    <source>
        <strain evidence="3">CGMCC 1.15360</strain>
    </source>
</reference>
<organism evidence="3 4">
    <name type="scientific">Croceicoccus mobilis</name>
    <dbReference type="NCBI Taxonomy" id="1703339"/>
    <lineage>
        <taxon>Bacteria</taxon>
        <taxon>Pseudomonadati</taxon>
        <taxon>Pseudomonadota</taxon>
        <taxon>Alphaproteobacteria</taxon>
        <taxon>Sphingomonadales</taxon>
        <taxon>Erythrobacteraceae</taxon>
        <taxon>Croceicoccus</taxon>
    </lineage>
</organism>
<keyword evidence="1" id="KW-0812">Transmembrane</keyword>
<dbReference type="Gene3D" id="3.30.565.10">
    <property type="entry name" value="Histidine kinase-like ATPase, C-terminal domain"/>
    <property type="match status" value="1"/>
</dbReference>
<accession>A0A917DRK9</accession>
<dbReference type="Pfam" id="PF02518">
    <property type="entry name" value="HATPase_c"/>
    <property type="match status" value="1"/>
</dbReference>
<protein>
    <recommendedName>
        <fullName evidence="2">Histidine kinase domain-containing protein</fullName>
    </recommendedName>
</protein>
<evidence type="ECO:0000259" key="2">
    <source>
        <dbReference type="PROSITE" id="PS50109"/>
    </source>
</evidence>
<dbReference type="Proteomes" id="UP000612349">
    <property type="component" value="Unassembled WGS sequence"/>
</dbReference>
<feature type="transmembrane region" description="Helical" evidence="1">
    <location>
        <begin position="20"/>
        <end position="44"/>
    </location>
</feature>
<gene>
    <name evidence="3" type="ORF">GCM10010990_07140</name>
</gene>
<feature type="transmembrane region" description="Helical" evidence="1">
    <location>
        <begin position="56"/>
        <end position="76"/>
    </location>
</feature>
<feature type="transmembrane region" description="Helical" evidence="1">
    <location>
        <begin position="201"/>
        <end position="222"/>
    </location>
</feature>
<dbReference type="EMBL" id="BMIP01000001">
    <property type="protein sequence ID" value="GGD60288.1"/>
    <property type="molecule type" value="Genomic_DNA"/>
</dbReference>
<dbReference type="InterPro" id="IPR005467">
    <property type="entry name" value="His_kinase_dom"/>
</dbReference>
<dbReference type="InterPro" id="IPR010559">
    <property type="entry name" value="Sig_transdc_His_kin_internal"/>
</dbReference>
<proteinExistence type="predicted"/>
<dbReference type="InterPro" id="IPR036890">
    <property type="entry name" value="HATPase_C_sf"/>
</dbReference>
<evidence type="ECO:0000313" key="3">
    <source>
        <dbReference type="EMBL" id="GGD60288.1"/>
    </source>
</evidence>
<feature type="transmembrane region" description="Helical" evidence="1">
    <location>
        <begin position="82"/>
        <end position="104"/>
    </location>
</feature>
<dbReference type="SUPFAM" id="SSF55874">
    <property type="entry name" value="ATPase domain of HSP90 chaperone/DNA topoisomerase II/histidine kinase"/>
    <property type="match status" value="1"/>
</dbReference>
<dbReference type="GO" id="GO:0000155">
    <property type="term" value="F:phosphorelay sensor kinase activity"/>
    <property type="evidence" value="ECO:0007669"/>
    <property type="project" value="InterPro"/>
</dbReference>
<dbReference type="PANTHER" id="PTHR34220:SF7">
    <property type="entry name" value="SENSOR HISTIDINE KINASE YPDA"/>
    <property type="match status" value="1"/>
</dbReference>
<sequence length="446" mass="50454">MDEDDLEMTDRAEPRVPLRSVLISMVAFWVCYFLLATLRSYLIGFDFQEEMMARRVVVIIASMAVTVLLWLLLRGFDNRRLWIRFAVAFVAALPASLLMGVINIEVFRDVEQRAVNRITEEQGVRVRRDDSGNILVDVPQVPRKEDLDPALPPSVLKALDEAKQREAARAETDAESGDVLDEGEPIVIDQQMQRNMLWVQLTDIALGRYFLLLAWAALYFAMTQAEHARVAERREGEYRRAAKAAELKSLRYQVNPHFLFNTLNSLSALVMVGRAEQAEAMIQTISTFYRRSLTGDPVGDIPLAEEIEMQRLYLQIESVRFPDRLRTVIEVPKDLENARIPGMILQPLIENSVKYAVAPVNRPVTIFISALEEYGRLVITIADNGPGGPEKKRESDDRDGCGIGIANVRSRLETRFGKDVSLVSGDTGHGWRTVIRMPLVRNSREG</sequence>
<name>A0A917DRK9_9SPHN</name>
<evidence type="ECO:0000256" key="1">
    <source>
        <dbReference type="SAM" id="Phobius"/>
    </source>
</evidence>
<dbReference type="AlphaFoldDB" id="A0A917DRK9"/>
<comment type="caution">
    <text evidence="3">The sequence shown here is derived from an EMBL/GenBank/DDBJ whole genome shotgun (WGS) entry which is preliminary data.</text>
</comment>
<dbReference type="InterPro" id="IPR050640">
    <property type="entry name" value="Bact_2-comp_sensor_kinase"/>
</dbReference>
<dbReference type="PANTHER" id="PTHR34220">
    <property type="entry name" value="SENSOR HISTIDINE KINASE YPDA"/>
    <property type="match status" value="1"/>
</dbReference>
<keyword evidence="1" id="KW-0472">Membrane</keyword>
<dbReference type="RefSeq" id="WP_229665236.1">
    <property type="nucleotide sequence ID" value="NZ_BMIP01000001.1"/>
</dbReference>
<keyword evidence="4" id="KW-1185">Reference proteome</keyword>
<dbReference type="InterPro" id="IPR003594">
    <property type="entry name" value="HATPase_dom"/>
</dbReference>